<evidence type="ECO:0000313" key="2">
    <source>
        <dbReference type="Proteomes" id="UP001163731"/>
    </source>
</evidence>
<accession>A0ABT3I0I9</accession>
<organism evidence="1 2">
    <name type="scientific">Chryseobacterium kimseyorum</name>
    <dbReference type="NCBI Taxonomy" id="2984028"/>
    <lineage>
        <taxon>Bacteria</taxon>
        <taxon>Pseudomonadati</taxon>
        <taxon>Bacteroidota</taxon>
        <taxon>Flavobacteriia</taxon>
        <taxon>Flavobacteriales</taxon>
        <taxon>Weeksellaceae</taxon>
        <taxon>Chryseobacterium group</taxon>
        <taxon>Chryseobacterium</taxon>
    </lineage>
</organism>
<reference evidence="1" key="1">
    <citation type="submission" date="2022-10" db="EMBL/GenBank/DDBJ databases">
        <title>Chryseobacterium babae sp. nov. isolated from the gut of the beetle Oryctes rhinoceros, and Chryseobacterium kimseyorum sp. nov., isolated from a stick insect rearing cage.</title>
        <authorList>
            <person name="Shelomi M."/>
            <person name="Han C.-J."/>
            <person name="Chen W.-M."/>
            <person name="Chen H.-K."/>
            <person name="Liaw S.-J."/>
            <person name="Muhle E."/>
            <person name="Clermont D."/>
        </authorList>
    </citation>
    <scope>NUCLEOTIDE SEQUENCE</scope>
    <source>
        <strain evidence="1">09-1422</strain>
    </source>
</reference>
<dbReference type="Proteomes" id="UP001163731">
    <property type="component" value="Unassembled WGS sequence"/>
</dbReference>
<dbReference type="RefSeq" id="WP_264750754.1">
    <property type="nucleotide sequence ID" value="NZ_JAPDHW010000009.1"/>
</dbReference>
<comment type="caution">
    <text evidence="1">The sequence shown here is derived from an EMBL/GenBank/DDBJ whole genome shotgun (WGS) entry which is preliminary data.</text>
</comment>
<dbReference type="SUPFAM" id="SSF49899">
    <property type="entry name" value="Concanavalin A-like lectins/glucanases"/>
    <property type="match status" value="1"/>
</dbReference>
<keyword evidence="2" id="KW-1185">Reference proteome</keyword>
<sequence>MKTYKNLKYFGSALILGALFLSCEDSIDKDNPAIPYVDIGGFANSDAIASGNLIAKMSFENNLLDSKNNITNQMPMAVNYATGAKGMAYNGSATDMKYSVGNASTAITGLNGSFTIAFWMKSDGTVSAATPGQGKGAQGIFSIVRPTEFWGGINLFIENPDSSKPDRIRLKLGVEGSNPAAAWKGQSVIANLDGYKGKWVHMVFAYDATTSKCYVYQDGEAAKNLDGFAYSPAGGELSGSASWFASDPGGANNPSGASGYGAFQMSGTNGKVVFGSHQFETVPPLNNGSQQDWATSFAGQLDEFRLYNVALKSSEAIALYKLEKDNR</sequence>
<gene>
    <name evidence="1" type="ORF">OMO38_13645</name>
</gene>
<protein>
    <submittedName>
        <fullName evidence="1">LamG domain-containing protein</fullName>
    </submittedName>
</protein>
<dbReference type="Gene3D" id="2.60.120.200">
    <property type="match status" value="2"/>
</dbReference>
<name>A0ABT3I0I9_9FLAO</name>
<proteinExistence type="predicted"/>
<evidence type="ECO:0000313" key="1">
    <source>
        <dbReference type="EMBL" id="MCW3169564.1"/>
    </source>
</evidence>
<dbReference type="EMBL" id="JAPDHW010000009">
    <property type="protein sequence ID" value="MCW3169564.1"/>
    <property type="molecule type" value="Genomic_DNA"/>
</dbReference>
<dbReference type="InterPro" id="IPR013320">
    <property type="entry name" value="ConA-like_dom_sf"/>
</dbReference>
<dbReference type="Pfam" id="PF13385">
    <property type="entry name" value="Laminin_G_3"/>
    <property type="match status" value="1"/>
</dbReference>
<dbReference type="PROSITE" id="PS51257">
    <property type="entry name" value="PROKAR_LIPOPROTEIN"/>
    <property type="match status" value="1"/>
</dbReference>